<dbReference type="Pfam" id="PF23204">
    <property type="entry name" value="KIF21A_2nd"/>
    <property type="match status" value="1"/>
</dbReference>
<dbReference type="PROSITE" id="PS50294">
    <property type="entry name" value="WD_REPEATS_REGION"/>
    <property type="match status" value="2"/>
</dbReference>
<feature type="coiled-coil region" evidence="18">
    <location>
        <begin position="379"/>
        <end position="513"/>
    </location>
</feature>
<feature type="region of interest" description="Disordered" evidence="19">
    <location>
        <begin position="556"/>
        <end position="641"/>
    </location>
</feature>
<dbReference type="CDD" id="cd22263">
    <property type="entry name" value="Rcc_KIF21A"/>
    <property type="match status" value="1"/>
</dbReference>
<feature type="compositionally biased region" description="Polar residues" evidence="19">
    <location>
        <begin position="1170"/>
        <end position="1179"/>
    </location>
</feature>
<organism evidence="21 22">
    <name type="scientific">Balaenoptera acutorostrata</name>
    <name type="common">Common minke whale</name>
    <name type="synonym">Balaena rostrata</name>
    <dbReference type="NCBI Taxonomy" id="9767"/>
    <lineage>
        <taxon>Eukaryota</taxon>
        <taxon>Metazoa</taxon>
        <taxon>Chordata</taxon>
        <taxon>Craniata</taxon>
        <taxon>Vertebrata</taxon>
        <taxon>Euteleostomi</taxon>
        <taxon>Mammalia</taxon>
        <taxon>Eutheria</taxon>
        <taxon>Laurasiatheria</taxon>
        <taxon>Artiodactyla</taxon>
        <taxon>Whippomorpha</taxon>
        <taxon>Cetacea</taxon>
        <taxon>Mysticeti</taxon>
        <taxon>Balaenopteridae</taxon>
        <taxon>Balaenoptera</taxon>
    </lineage>
</organism>
<keyword evidence="5" id="KW-0963">Cytoplasm</keyword>
<keyword evidence="8" id="KW-0493">Microtubule</keyword>
<feature type="compositionally biased region" description="Low complexity" evidence="19">
    <location>
        <begin position="1125"/>
        <end position="1138"/>
    </location>
</feature>
<dbReference type="PROSITE" id="PS50067">
    <property type="entry name" value="KINESIN_MOTOR_2"/>
    <property type="match status" value="1"/>
</dbReference>
<evidence type="ECO:0000256" key="17">
    <source>
        <dbReference type="PROSITE-ProRule" id="PRU00283"/>
    </source>
</evidence>
<feature type="domain" description="Kinesin motor" evidence="20">
    <location>
        <begin position="9"/>
        <end position="371"/>
    </location>
</feature>
<dbReference type="PANTHER" id="PTHR47969:SF31">
    <property type="entry name" value="KINESIN FAMILY MEMBER 21A"/>
    <property type="match status" value="1"/>
</dbReference>
<feature type="repeat" description="WD" evidence="16">
    <location>
        <begin position="1604"/>
        <end position="1637"/>
    </location>
</feature>
<evidence type="ECO:0000256" key="8">
    <source>
        <dbReference type="ARBA" id="ARBA00022701"/>
    </source>
</evidence>
<dbReference type="SUPFAM" id="SSF52540">
    <property type="entry name" value="P-loop containing nucleoside triphosphate hydrolases"/>
    <property type="match status" value="1"/>
</dbReference>
<proteinExistence type="inferred from homology"/>
<feature type="compositionally biased region" description="Basic and acidic residues" evidence="19">
    <location>
        <begin position="1244"/>
        <end position="1261"/>
    </location>
</feature>
<dbReference type="Pfam" id="PF00400">
    <property type="entry name" value="WD40"/>
    <property type="match status" value="6"/>
</dbReference>
<name>A0ABM3UF86_BALAC</name>
<dbReference type="SUPFAM" id="SSF50978">
    <property type="entry name" value="WD40 repeat-like"/>
    <property type="match status" value="1"/>
</dbReference>
<evidence type="ECO:0000256" key="10">
    <source>
        <dbReference type="ARBA" id="ARBA00022741"/>
    </source>
</evidence>
<dbReference type="InterPro" id="IPR027417">
    <property type="entry name" value="P-loop_NTPase"/>
</dbReference>
<evidence type="ECO:0000313" key="22">
    <source>
        <dbReference type="RefSeq" id="XP_057412988.1"/>
    </source>
</evidence>
<keyword evidence="7 16" id="KW-0853">WD repeat</keyword>
<dbReference type="PROSITE" id="PS50082">
    <property type="entry name" value="WD_REPEATS_2"/>
    <property type="match status" value="2"/>
</dbReference>
<dbReference type="InterPro" id="IPR056532">
    <property type="entry name" value="KIF21A/B_hel_2"/>
</dbReference>
<feature type="region of interest" description="Disordered" evidence="19">
    <location>
        <begin position="1170"/>
        <end position="1282"/>
    </location>
</feature>
<evidence type="ECO:0000313" key="21">
    <source>
        <dbReference type="Proteomes" id="UP001652580"/>
    </source>
</evidence>
<evidence type="ECO:0000256" key="11">
    <source>
        <dbReference type="ARBA" id="ARBA00022840"/>
    </source>
</evidence>
<dbReference type="Pfam" id="PF23203">
    <property type="entry name" value="KIF21A"/>
    <property type="match status" value="1"/>
</dbReference>
<comment type="similarity">
    <text evidence="17">Belongs to the TRAFAC class myosin-kinesin ATPase superfamily. Kinesin family.</text>
</comment>
<protein>
    <submittedName>
        <fullName evidence="22">Kinesin-like protein KIF21A isoform X7</fullName>
    </submittedName>
</protein>
<dbReference type="GeneID" id="103012146"/>
<keyword evidence="15" id="KW-0966">Cell projection</keyword>
<dbReference type="InterPro" id="IPR019821">
    <property type="entry name" value="Kinesin_motor_CS"/>
</dbReference>
<dbReference type="RefSeq" id="XP_057412988.1">
    <property type="nucleotide sequence ID" value="XM_057557005.1"/>
</dbReference>
<evidence type="ECO:0000256" key="12">
    <source>
        <dbReference type="ARBA" id="ARBA00023054"/>
    </source>
</evidence>
<evidence type="ECO:0000256" key="18">
    <source>
        <dbReference type="SAM" id="Coils"/>
    </source>
</evidence>
<keyword evidence="11 17" id="KW-0067">ATP-binding</keyword>
<evidence type="ECO:0000256" key="16">
    <source>
        <dbReference type="PROSITE-ProRule" id="PRU00221"/>
    </source>
</evidence>
<evidence type="ECO:0000256" key="14">
    <source>
        <dbReference type="ARBA" id="ARBA00023212"/>
    </source>
</evidence>
<dbReference type="PROSITE" id="PS00411">
    <property type="entry name" value="KINESIN_MOTOR_1"/>
    <property type="match status" value="1"/>
</dbReference>
<evidence type="ECO:0000256" key="13">
    <source>
        <dbReference type="ARBA" id="ARBA00023175"/>
    </source>
</evidence>
<evidence type="ECO:0000256" key="7">
    <source>
        <dbReference type="ARBA" id="ARBA00022574"/>
    </source>
</evidence>
<feature type="coiled-coil region" evidence="18">
    <location>
        <begin position="647"/>
        <end position="829"/>
    </location>
</feature>
<dbReference type="PRINTS" id="PR00380">
    <property type="entry name" value="KINESINHEAVY"/>
</dbReference>
<keyword evidence="10 17" id="KW-0547">Nucleotide-binding</keyword>
<feature type="compositionally biased region" description="Acidic residues" evidence="19">
    <location>
        <begin position="598"/>
        <end position="637"/>
    </location>
</feature>
<keyword evidence="13 17" id="KW-0505">Motor protein</keyword>
<keyword evidence="9" id="KW-0677">Repeat</keyword>
<dbReference type="SMART" id="SM00320">
    <property type="entry name" value="WD40"/>
    <property type="match status" value="7"/>
</dbReference>
<dbReference type="Proteomes" id="UP001652580">
    <property type="component" value="Chromosome 11"/>
</dbReference>
<dbReference type="Pfam" id="PF25764">
    <property type="entry name" value="KIF21A_4th"/>
    <property type="match status" value="1"/>
</dbReference>
<evidence type="ECO:0000256" key="5">
    <source>
        <dbReference type="ARBA" id="ARBA00022490"/>
    </source>
</evidence>
<dbReference type="PROSITE" id="PS00678">
    <property type="entry name" value="WD_REPEATS_1"/>
    <property type="match status" value="1"/>
</dbReference>
<dbReference type="InterPro" id="IPR019775">
    <property type="entry name" value="WD40_repeat_CS"/>
</dbReference>
<accession>A0ABM3UF86</accession>
<evidence type="ECO:0000256" key="2">
    <source>
        <dbReference type="ARBA" id="ARBA00004279"/>
    </source>
</evidence>
<dbReference type="CDD" id="cd01372">
    <property type="entry name" value="KISc_KIF4"/>
    <property type="match status" value="1"/>
</dbReference>
<evidence type="ECO:0000256" key="9">
    <source>
        <dbReference type="ARBA" id="ARBA00022737"/>
    </source>
</evidence>
<evidence type="ECO:0000256" key="15">
    <source>
        <dbReference type="ARBA" id="ARBA00023273"/>
    </source>
</evidence>
<reference evidence="22" key="1">
    <citation type="submission" date="2025-08" db="UniProtKB">
        <authorList>
            <consortium name="RefSeq"/>
        </authorList>
    </citation>
    <scope>IDENTIFICATION</scope>
</reference>
<feature type="region of interest" description="Disordered" evidence="19">
    <location>
        <begin position="1116"/>
        <end position="1138"/>
    </location>
</feature>
<feature type="coiled-coil region" evidence="18">
    <location>
        <begin position="940"/>
        <end position="974"/>
    </location>
</feature>
<feature type="repeat" description="WD" evidence="16">
    <location>
        <begin position="1325"/>
        <end position="1364"/>
    </location>
</feature>
<dbReference type="InterPro" id="IPR001752">
    <property type="entry name" value="Kinesin_motor_dom"/>
</dbReference>
<dbReference type="PANTHER" id="PTHR47969">
    <property type="entry name" value="CHROMOSOME-ASSOCIATED KINESIN KIF4A-RELATED"/>
    <property type="match status" value="1"/>
</dbReference>
<dbReference type="Gene3D" id="3.40.850.10">
    <property type="entry name" value="Kinesin motor domain"/>
    <property type="match status" value="1"/>
</dbReference>
<feature type="compositionally biased region" description="Basic and acidic residues" evidence="19">
    <location>
        <begin position="560"/>
        <end position="597"/>
    </location>
</feature>
<evidence type="ECO:0000259" key="20">
    <source>
        <dbReference type="PROSITE" id="PS50067"/>
    </source>
</evidence>
<evidence type="ECO:0000256" key="4">
    <source>
        <dbReference type="ARBA" id="ARBA00004624"/>
    </source>
</evidence>
<dbReference type="Gene3D" id="2.130.10.10">
    <property type="entry name" value="YVTN repeat-like/Quinoprotein amine dehydrogenase"/>
    <property type="match status" value="2"/>
</dbReference>
<gene>
    <name evidence="22" type="primary">KIF21A</name>
</gene>
<keyword evidence="6" id="KW-0597">Phosphoprotein</keyword>
<evidence type="ECO:0000256" key="19">
    <source>
        <dbReference type="SAM" id="MobiDB-lite"/>
    </source>
</evidence>
<keyword evidence="12 18" id="KW-0175">Coiled coil</keyword>
<keyword evidence="14" id="KW-0206">Cytoskeleton</keyword>
<dbReference type="InterPro" id="IPR015943">
    <property type="entry name" value="WD40/YVTN_repeat-like_dom_sf"/>
</dbReference>
<sequence length="1656" mass="185585">MWGSPDESSVRVAVRIRPQLAKERIEGCHICTCVTPGEPQVFLGKDKAFTFDYVFDIDSQQEQIYTQCIEKLIEGCFEGYNATVFAYGQTGAGKTYTMGTGFDVNIIEEEQGIISRAVKHLFKSIEEKKHTSIKNGLPPPDFKVNAQFLELYNEEVLDLFDTTRDIDAKNKKSNIRIHEDSAGGIYTVGVTTRTVITESEMMQCLKLGALSRTTASTQMNVQSSRSHAIFTIHLCQTRMCPQIDAECATDNKVISESSQMNEFETLTAKFHFVDLAGSERLKRTGATGERAKEGISINCGLLALGNVISALGDKSKRATHVPYRDSKLTRLLQDSLGGNSQTIMIACVSPSDRDFMETLNTLKYANRARNIKNKVMVNQDRASQQINALRSEITRLQMELMEYKTGKRIIDEEGVESINDMFHENAMLQTENNNLRVRIKAMQETVDVLRTRITQLVSDQANQVLARAGEGNEEISNMIHNYIKEIEDLRAKLLESEAVNENLRKNLTRATARSPYFSGSSAFSPTILSSDKETIEIIDLAKKDLEKLKRKEKKKKKRLQKLEESNREERSVAGKEDNTDTDQEKKEEKGISERESNELEVEESQEVSDHEDEEEEEEEEEDDVEGGESSDESDSESDEKANYQADLANITCEIAIKQKLIDELENSQKRLQTLKKQYEEKLMMLQHKIRDTQLERDQVLQNLGSVESYSEEKAKKVRSEYEKKLQAMNKELQRLQTAQKEHARLLKNQSQYEKQLKKLQQDVMEMKKTKVRLMKQMKEEQEKARLTESRRNREIAQLKKDQRKRDHQLRLLEAQKRNQEVVLRRKTEEVTALRRQVRPMSDKVAGKVTRKLSSSDTPVQDTGSSATTIETDASRAGAQQKMRIPVARVQALPTPTTNGTRKKYLRKGLTGRVFTSKTARMKWQLLERRVTDIIMQKMTISNMEADMNRLLKQREELTKRREKLSKRREKIVKENGEGDKNVVNINEEMESLTANIDYINDSISDCQANIMQMEEAKEEGETLDVTAVINACTLTEARYLLDHFLSMGINKGLQAAQKEAQIKVLEGRLKQTEITSATQNQLLFHMLKEKAELNPELDALLGHALQDLDSVPLENVEDSTDEDVPLNSPGSEGSSLSSDLMKLCGEVKPKNKARRRTTTQMELLYADSSELASDTSTGDASLPGPLTPVAEGQEIGMNTETSTSAREKELPPPSGFPSKIGSISRQSSLSEKKLPEPSPVTRRKAYEKGEKSKAKEQKHSDSGTSEASLSPPSSPPSRPRNELNVFNRLTVSQGNTSVQQDKGIINPFPASKGIRASPLQCIHIAEGHTKAVLCVDSTDDLLFTGSKDRTCKVWNLVTGQEIMSLGGHPNNVVSVKYCNYTSLVFTVSTSYIKVWDIRDSAKCIRTLTSSGQVTLGDACSATTSRTVAIPSGENQINQIALNPTGTFLYAASGNAVRMWDLKRFQSTGKLTGHLGPVMCLTVDQISSGQDLIITGSKDHYIKMFDVTEGALGAVSPTHNFEPPHYDGIEALTIQGDNLFSGSRDNGIKKWDLAQKDLLQQVPNAHKDWVCALGVMPGHPVLLSGCRGGILKLWNIDTFVPVGEMKGHESPINAICVNSTHIFTAADDRTVRIWKTRNLQDGQLFDTGDPVEDIASN</sequence>
<dbReference type="InterPro" id="IPR056533">
    <property type="entry name" value="KIF21A/B_hel_1"/>
</dbReference>
<dbReference type="Pfam" id="PF00225">
    <property type="entry name" value="Kinesin"/>
    <property type="match status" value="1"/>
</dbReference>
<evidence type="ECO:0000256" key="6">
    <source>
        <dbReference type="ARBA" id="ARBA00022553"/>
    </source>
</evidence>
<dbReference type="InterPro" id="IPR036961">
    <property type="entry name" value="Kinesin_motor_dom_sf"/>
</dbReference>
<dbReference type="SMART" id="SM00129">
    <property type="entry name" value="KISc"/>
    <property type="match status" value="1"/>
</dbReference>
<dbReference type="CDD" id="cd00200">
    <property type="entry name" value="WD40"/>
    <property type="match status" value="1"/>
</dbReference>
<comment type="subcellular location">
    <subcellularLocation>
        <location evidence="3">Cell projection</location>
        <location evidence="3">Axon</location>
    </subcellularLocation>
    <subcellularLocation>
        <location evidence="2">Cell projection</location>
        <location evidence="2">Dendrite</location>
    </subcellularLocation>
    <subcellularLocation>
        <location evidence="4">Cell projection</location>
        <location evidence="4">Growth cone</location>
    </subcellularLocation>
    <subcellularLocation>
        <location evidence="1">Cytoplasm</location>
        <location evidence="1">Cytoskeleton</location>
    </subcellularLocation>
</comment>
<feature type="binding site" evidence="17">
    <location>
        <begin position="88"/>
        <end position="95"/>
    </location>
    <ligand>
        <name>ATP</name>
        <dbReference type="ChEBI" id="CHEBI:30616"/>
    </ligand>
</feature>
<dbReference type="SUPFAM" id="SSF46579">
    <property type="entry name" value="Prefoldin"/>
    <property type="match status" value="1"/>
</dbReference>
<keyword evidence="21" id="KW-1185">Reference proteome</keyword>
<dbReference type="InterPro" id="IPR001680">
    <property type="entry name" value="WD40_rpt"/>
</dbReference>
<feature type="region of interest" description="Disordered" evidence="19">
    <location>
        <begin position="841"/>
        <end position="866"/>
    </location>
</feature>
<feature type="compositionally biased region" description="Polar residues" evidence="19">
    <location>
        <begin position="851"/>
        <end position="866"/>
    </location>
</feature>
<evidence type="ECO:0000256" key="1">
    <source>
        <dbReference type="ARBA" id="ARBA00004245"/>
    </source>
</evidence>
<dbReference type="InterPro" id="IPR036322">
    <property type="entry name" value="WD40_repeat_dom_sf"/>
</dbReference>
<dbReference type="InterPro" id="IPR027640">
    <property type="entry name" value="Kinesin-like_fam"/>
</dbReference>
<evidence type="ECO:0000256" key="3">
    <source>
        <dbReference type="ARBA" id="ARBA00004489"/>
    </source>
</evidence>